<evidence type="ECO:0000313" key="2">
    <source>
        <dbReference type="EMBL" id="MFC5926067.1"/>
    </source>
</evidence>
<accession>A0ABW1HC48</accession>
<organism evidence="2 3">
    <name type="scientific">Micromonospora vulcania</name>
    <dbReference type="NCBI Taxonomy" id="1441873"/>
    <lineage>
        <taxon>Bacteria</taxon>
        <taxon>Bacillati</taxon>
        <taxon>Actinomycetota</taxon>
        <taxon>Actinomycetes</taxon>
        <taxon>Micromonosporales</taxon>
        <taxon>Micromonosporaceae</taxon>
        <taxon>Micromonospora</taxon>
    </lineage>
</organism>
<dbReference type="CDD" id="cd00093">
    <property type="entry name" value="HTH_XRE"/>
    <property type="match status" value="1"/>
</dbReference>
<dbReference type="SMART" id="SM00530">
    <property type="entry name" value="HTH_XRE"/>
    <property type="match status" value="1"/>
</dbReference>
<dbReference type="Gene3D" id="3.30.450.180">
    <property type="match status" value="1"/>
</dbReference>
<proteinExistence type="predicted"/>
<dbReference type="SUPFAM" id="SSF47413">
    <property type="entry name" value="lambda repressor-like DNA-binding domains"/>
    <property type="match status" value="1"/>
</dbReference>
<sequence>MDDLPADLRAHAELGEFLRSRRARISPAQVGLSGEAGPRRVPGLRRKEVARLAGVSVDYYVRLERGHRINVSEAVLNAIARALQLNELERAHLFTLTRSTRSRSRPLPTRQEVRPGLRQVLDALTDTPAIVLGRRTDVLAVNALGRALFADFDALPVQERNMARFVFLNEEARTLYVDWADAARGIVATLNLYAGTHPHDPLLAELIGELSLRDEDFRRWWADHDVYQRTHGTKSYRHPLVGHLALNYEVLVPADDPEQMLGIMTADPGSASAEALRLLASWTTRPADESTRTHR</sequence>
<name>A0ABW1HC48_9ACTN</name>
<dbReference type="InterPro" id="IPR010982">
    <property type="entry name" value="Lambda_DNA-bd_dom_sf"/>
</dbReference>
<dbReference type="Proteomes" id="UP001596226">
    <property type="component" value="Unassembled WGS sequence"/>
</dbReference>
<keyword evidence="3" id="KW-1185">Reference proteome</keyword>
<gene>
    <name evidence="2" type="ORF">ACFQGL_22280</name>
</gene>
<dbReference type="InterPro" id="IPR001387">
    <property type="entry name" value="Cro/C1-type_HTH"/>
</dbReference>
<dbReference type="PANTHER" id="PTHR35010">
    <property type="entry name" value="BLL4672 PROTEIN-RELATED"/>
    <property type="match status" value="1"/>
</dbReference>
<evidence type="ECO:0000313" key="3">
    <source>
        <dbReference type="Proteomes" id="UP001596226"/>
    </source>
</evidence>
<dbReference type="RefSeq" id="WP_377514226.1">
    <property type="nucleotide sequence ID" value="NZ_JBHSQS010000014.1"/>
</dbReference>
<dbReference type="EMBL" id="JBHSQS010000014">
    <property type="protein sequence ID" value="MFC5926067.1"/>
    <property type="molecule type" value="Genomic_DNA"/>
</dbReference>
<dbReference type="Pfam" id="PF17765">
    <property type="entry name" value="MLTR_LBD"/>
    <property type="match status" value="1"/>
</dbReference>
<dbReference type="PROSITE" id="PS50943">
    <property type="entry name" value="HTH_CROC1"/>
    <property type="match status" value="1"/>
</dbReference>
<evidence type="ECO:0000259" key="1">
    <source>
        <dbReference type="PROSITE" id="PS50943"/>
    </source>
</evidence>
<comment type="caution">
    <text evidence="2">The sequence shown here is derived from an EMBL/GenBank/DDBJ whole genome shotgun (WGS) entry which is preliminary data.</text>
</comment>
<dbReference type="InterPro" id="IPR041413">
    <property type="entry name" value="MLTR_LBD"/>
</dbReference>
<reference evidence="3" key="1">
    <citation type="journal article" date="2019" name="Int. J. Syst. Evol. Microbiol.">
        <title>The Global Catalogue of Microorganisms (GCM) 10K type strain sequencing project: providing services to taxonomists for standard genome sequencing and annotation.</title>
        <authorList>
            <consortium name="The Broad Institute Genomics Platform"/>
            <consortium name="The Broad Institute Genome Sequencing Center for Infectious Disease"/>
            <person name="Wu L."/>
            <person name="Ma J."/>
        </authorList>
    </citation>
    <scope>NUCLEOTIDE SEQUENCE [LARGE SCALE GENOMIC DNA]</scope>
    <source>
        <strain evidence="3">CGMCC 4.7144</strain>
    </source>
</reference>
<dbReference type="PANTHER" id="PTHR35010:SF2">
    <property type="entry name" value="BLL4672 PROTEIN"/>
    <property type="match status" value="1"/>
</dbReference>
<dbReference type="Gene3D" id="1.10.260.40">
    <property type="entry name" value="lambda repressor-like DNA-binding domains"/>
    <property type="match status" value="1"/>
</dbReference>
<protein>
    <submittedName>
        <fullName evidence="2">Helix-turn-helix domain-containing protein</fullName>
    </submittedName>
</protein>
<feature type="domain" description="HTH cro/C1-type" evidence="1">
    <location>
        <begin position="43"/>
        <end position="88"/>
    </location>
</feature>
<dbReference type="Pfam" id="PF13560">
    <property type="entry name" value="HTH_31"/>
    <property type="match status" value="1"/>
</dbReference>